<dbReference type="InterPro" id="IPR012341">
    <property type="entry name" value="6hp_glycosidase-like_sf"/>
</dbReference>
<sequence>MLAQSIYQLVQGLRISRHKGQFDAPNLDGTAGDCISFAAREWAFCGLAQLWLQTADQTGRATHVGWYAGHLAKRLPPRHIDIAAPMLALAAIMRHFGSDGVVGQVPYGTPIGHDLQFHRDIPIQPTGYGRSMALLLLVEALNQADG</sequence>
<accession>A0A368YJR1</accession>
<keyword evidence="2" id="KW-1185">Reference proteome</keyword>
<dbReference type="Proteomes" id="UP000253345">
    <property type="component" value="Unassembled WGS sequence"/>
</dbReference>
<evidence type="ECO:0000313" key="2">
    <source>
        <dbReference type="Proteomes" id="UP000253345"/>
    </source>
</evidence>
<dbReference type="Gene3D" id="1.50.10.10">
    <property type="match status" value="1"/>
</dbReference>
<dbReference type="RefSeq" id="WP_147273321.1">
    <property type="nucleotide sequence ID" value="NZ_QPJL01000019.1"/>
</dbReference>
<dbReference type="OrthoDB" id="9812931at2"/>
<name>A0A368YJR1_9RHOB</name>
<organism evidence="1 2">
    <name type="scientific">Paracoccus lutimaris</name>
    <dbReference type="NCBI Taxonomy" id="1490030"/>
    <lineage>
        <taxon>Bacteria</taxon>
        <taxon>Pseudomonadati</taxon>
        <taxon>Pseudomonadota</taxon>
        <taxon>Alphaproteobacteria</taxon>
        <taxon>Rhodobacterales</taxon>
        <taxon>Paracoccaceae</taxon>
        <taxon>Paracoccus</taxon>
    </lineage>
</organism>
<dbReference type="AlphaFoldDB" id="A0A368YJR1"/>
<dbReference type="GO" id="GO:0005975">
    <property type="term" value="P:carbohydrate metabolic process"/>
    <property type="evidence" value="ECO:0007669"/>
    <property type="project" value="InterPro"/>
</dbReference>
<dbReference type="EMBL" id="QPJL01000019">
    <property type="protein sequence ID" value="RCW80482.1"/>
    <property type="molecule type" value="Genomic_DNA"/>
</dbReference>
<proteinExistence type="predicted"/>
<protein>
    <submittedName>
        <fullName evidence="1">Uncharacterized protein</fullName>
    </submittedName>
</protein>
<gene>
    <name evidence="1" type="ORF">DFP89_11941</name>
</gene>
<comment type="caution">
    <text evidence="1">The sequence shown here is derived from an EMBL/GenBank/DDBJ whole genome shotgun (WGS) entry which is preliminary data.</text>
</comment>
<evidence type="ECO:0000313" key="1">
    <source>
        <dbReference type="EMBL" id="RCW80482.1"/>
    </source>
</evidence>
<reference evidence="1 2" key="1">
    <citation type="submission" date="2018-07" db="EMBL/GenBank/DDBJ databases">
        <title>Genomic Encyclopedia of Type Strains, Phase III (KMG-III): the genomes of soil and plant-associated and newly described type strains.</title>
        <authorList>
            <person name="Whitman W."/>
        </authorList>
    </citation>
    <scope>NUCLEOTIDE SEQUENCE [LARGE SCALE GENOMIC DNA]</scope>
    <source>
        <strain evidence="1 2">CECT 8525</strain>
    </source>
</reference>